<reference evidence="7 8" key="1">
    <citation type="journal article" date="2023" name="G3 (Bethesda)">
        <title>A chromosome-length genome assembly and annotation of blackberry (Rubus argutus, cv. 'Hillquist').</title>
        <authorList>
            <person name="Bruna T."/>
            <person name="Aryal R."/>
            <person name="Dudchenko O."/>
            <person name="Sargent D.J."/>
            <person name="Mead D."/>
            <person name="Buti M."/>
            <person name="Cavallini A."/>
            <person name="Hytonen T."/>
            <person name="Andres J."/>
            <person name="Pham M."/>
            <person name="Weisz D."/>
            <person name="Mascagni F."/>
            <person name="Usai G."/>
            <person name="Natali L."/>
            <person name="Bassil N."/>
            <person name="Fernandez G.E."/>
            <person name="Lomsadze A."/>
            <person name="Armour M."/>
            <person name="Olukolu B."/>
            <person name="Poorten T."/>
            <person name="Britton C."/>
            <person name="Davik J."/>
            <person name="Ashrafi H."/>
            <person name="Aiden E.L."/>
            <person name="Borodovsky M."/>
            <person name="Worthington M."/>
        </authorList>
    </citation>
    <scope>NUCLEOTIDE SEQUENCE [LARGE SCALE GENOMIC DNA]</scope>
    <source>
        <strain evidence="7">PI 553951</strain>
    </source>
</reference>
<comment type="caution">
    <text evidence="7">The sequence shown here is derived from an EMBL/GenBank/DDBJ whole genome shotgun (WGS) entry which is preliminary data.</text>
</comment>
<feature type="coiled-coil region" evidence="5">
    <location>
        <begin position="287"/>
        <end position="321"/>
    </location>
</feature>
<feature type="compositionally biased region" description="Polar residues" evidence="6">
    <location>
        <begin position="859"/>
        <end position="871"/>
    </location>
</feature>
<evidence type="ECO:0000256" key="3">
    <source>
        <dbReference type="ARBA" id="ARBA00022782"/>
    </source>
</evidence>
<dbReference type="SUPFAM" id="SSF57997">
    <property type="entry name" value="Tropomyosin"/>
    <property type="match status" value="1"/>
</dbReference>
<comment type="similarity">
    <text evidence="1">Belongs to the Frigida family.</text>
</comment>
<evidence type="ECO:0000256" key="5">
    <source>
        <dbReference type="SAM" id="Coils"/>
    </source>
</evidence>
<evidence type="ECO:0000256" key="6">
    <source>
        <dbReference type="SAM" id="MobiDB-lite"/>
    </source>
</evidence>
<evidence type="ECO:0000256" key="2">
    <source>
        <dbReference type="ARBA" id="ARBA00022473"/>
    </source>
</evidence>
<keyword evidence="8" id="KW-1185">Reference proteome</keyword>
<evidence type="ECO:0008006" key="9">
    <source>
        <dbReference type="Google" id="ProtNLM"/>
    </source>
</evidence>
<name>A0AAW1W6R2_RUBAR</name>
<feature type="coiled-coil region" evidence="5">
    <location>
        <begin position="50"/>
        <end position="157"/>
    </location>
</feature>
<keyword evidence="3" id="KW-0221">Differentiation</keyword>
<dbReference type="EMBL" id="JBEDUW010000006">
    <property type="protein sequence ID" value="KAK9919675.1"/>
    <property type="molecule type" value="Genomic_DNA"/>
</dbReference>
<dbReference type="Proteomes" id="UP001457282">
    <property type="component" value="Unassembled WGS sequence"/>
</dbReference>
<evidence type="ECO:0000313" key="8">
    <source>
        <dbReference type="Proteomes" id="UP001457282"/>
    </source>
</evidence>
<organism evidence="7 8">
    <name type="scientific">Rubus argutus</name>
    <name type="common">Southern blackberry</name>
    <dbReference type="NCBI Taxonomy" id="59490"/>
    <lineage>
        <taxon>Eukaryota</taxon>
        <taxon>Viridiplantae</taxon>
        <taxon>Streptophyta</taxon>
        <taxon>Embryophyta</taxon>
        <taxon>Tracheophyta</taxon>
        <taxon>Spermatophyta</taxon>
        <taxon>Magnoliopsida</taxon>
        <taxon>eudicotyledons</taxon>
        <taxon>Gunneridae</taxon>
        <taxon>Pentapetalae</taxon>
        <taxon>rosids</taxon>
        <taxon>fabids</taxon>
        <taxon>Rosales</taxon>
        <taxon>Rosaceae</taxon>
        <taxon>Rosoideae</taxon>
        <taxon>Rosoideae incertae sedis</taxon>
        <taxon>Rubus</taxon>
    </lineage>
</organism>
<gene>
    <name evidence="7" type="ORF">M0R45_028259</name>
</gene>
<dbReference type="InterPro" id="IPR012474">
    <property type="entry name" value="Frigida"/>
</dbReference>
<sequence>MENTATELKESEARQRSLGAAFESLNSQASSILLFTMEWKELEDHFESTRNSLRTRFEELQERAKGVEELEAKELSFKSEMESKGKELGEIQELIEQKRQEAEQGKNYLQSIESLIEENNEELKIKENRYSDVEKSIRVKERELEEINKHVKERSRKLNWVEKREEVKLKEVETTERTVKRAKDVLIGYSKDLELEEKRLSNIRGLIEEKRKELDLKEDQMMTAQSSLGDCDSQLKGKEERLRLIEESIANCSKILQLKEELISAVDMKAKDFSLLKKSMEEWSCKLEGKERELEGWVAKLESKEKQVESKVQELNLIHNEFLNEVQLKEKHLGSLENSLLAWEKDLLLLQKAVQECSQGSETTMDGRGLQQFMDEHLKRIDSMGTELSAILKESSDPAKLVLDAIQGFYPDNGELNFELRVRRRSYCLLLEELKRISPQINPEVREEATKLAANWQAKMTVASDNDSEVLGFLRLLIAYDLTSIYDAKELKRLLSSVSHGRQAAQIDQALGITAPGSCIICSPLNIEEPESSMANNAATLSSPNPQPSPTTDARDSPGFINEAFSWNLNAIQNEMVASVQSSPDPEKVVLKIIQNSFINYWTSGEASFKKSVMSCNIALLEVLIRVSPQVGSHVKKDATKLALQWRAKIRADTEHLLEIVGFMLFITAYGLLPTLKGDEIVKILERLSQHKVALESCQMQGFPDKILGVFIQTLVERKQLFQALGFIFAFKLLDKFPPVQILKEYVKDVMKCWTETLKRKKSVDEKVEFVDGQIADLKAVFRCIKEYNLDSEYPSRDIAVEIVELEKLKEIWRGLEKCLASITGQQEQSPGKKRSSITSAPTFQQGQQQKSKFHRTTETNPSPYRSPSFTPVLLQSGSSSLAYGKYGKRGQFGNMAANSSEVDRSSSLAYEIHGHRGHFGNMAANSVEVDRSSSLAYEIHGHRGQFGNMAANSVEVDRSSSLAYEIHGHRGQVGNMAANSIEVDPRFGAIDEVDPHFGAVENAGVHNAFNSYPFMPFPHRDGPY</sequence>
<evidence type="ECO:0000256" key="4">
    <source>
        <dbReference type="ARBA" id="ARBA00023089"/>
    </source>
</evidence>
<keyword evidence="2" id="KW-0217">Developmental protein</keyword>
<protein>
    <recommendedName>
        <fullName evidence="9">FRIGIDA-like protein</fullName>
    </recommendedName>
</protein>
<keyword evidence="4" id="KW-0287">Flowering</keyword>
<evidence type="ECO:0000256" key="1">
    <source>
        <dbReference type="ARBA" id="ARBA00008956"/>
    </source>
</evidence>
<feature type="region of interest" description="Disordered" evidence="6">
    <location>
        <begin position="824"/>
        <end position="871"/>
    </location>
</feature>
<dbReference type="GO" id="GO:0009908">
    <property type="term" value="P:flower development"/>
    <property type="evidence" value="ECO:0007669"/>
    <property type="project" value="UniProtKB-KW"/>
</dbReference>
<feature type="region of interest" description="Disordered" evidence="6">
    <location>
        <begin position="536"/>
        <end position="556"/>
    </location>
</feature>
<dbReference type="AlphaFoldDB" id="A0AAW1W6R2"/>
<dbReference type="PANTHER" id="PTHR31791">
    <property type="entry name" value="FRIGIDA-LIKE PROTEIN 3-RELATED"/>
    <property type="match status" value="1"/>
</dbReference>
<feature type="compositionally biased region" description="Polar residues" evidence="6">
    <location>
        <begin position="837"/>
        <end position="851"/>
    </location>
</feature>
<dbReference type="Pfam" id="PF07899">
    <property type="entry name" value="Frigida"/>
    <property type="match status" value="2"/>
</dbReference>
<accession>A0AAW1W6R2</accession>
<dbReference type="PANTHER" id="PTHR31791:SF70">
    <property type="entry name" value="FRIGIDA-LIKE PROTEIN"/>
    <property type="match status" value="1"/>
</dbReference>
<dbReference type="GO" id="GO:0030154">
    <property type="term" value="P:cell differentiation"/>
    <property type="evidence" value="ECO:0007669"/>
    <property type="project" value="UniProtKB-KW"/>
</dbReference>
<proteinExistence type="inferred from homology"/>
<keyword evidence="5" id="KW-0175">Coiled coil</keyword>
<evidence type="ECO:0000313" key="7">
    <source>
        <dbReference type="EMBL" id="KAK9919675.1"/>
    </source>
</evidence>
<feature type="coiled-coil region" evidence="5">
    <location>
        <begin position="193"/>
        <end position="227"/>
    </location>
</feature>